<dbReference type="jPOST" id="A0A087WPV3"/>
<dbReference type="GeneTree" id="ENSGT00940000155631"/>
<name>A0A087WPV3_MOUSE</name>
<dbReference type="VEuPathDB" id="HostDB:ENSMUSG00000023262"/>
<evidence type="ECO:0000313" key="2">
    <source>
        <dbReference type="MGI" id="MGI:87913"/>
    </source>
</evidence>
<dbReference type="Proteomes" id="UP000000589">
    <property type="component" value="Chromosome 9"/>
</dbReference>
<keyword evidence="3" id="KW-1185">Reference proteome</keyword>
<accession>A0A087WPV3</accession>
<dbReference type="HOGENOM" id="CLU_3319905_0_0_1"/>
<reference evidence="1" key="3">
    <citation type="submission" date="2025-08" db="UniProtKB">
        <authorList>
            <consortium name="Ensembl"/>
        </authorList>
    </citation>
    <scope>IDENTIFICATION</scope>
    <source>
        <strain evidence="1">C57BL/6J</strain>
    </source>
</reference>
<evidence type="ECO:0000313" key="1">
    <source>
        <dbReference type="Ensembl" id="ENSMUSP00000139931.2"/>
    </source>
</evidence>
<dbReference type="Ensembl" id="ENSMUST00000190803.2">
    <property type="protein sequence ID" value="ENSMUSP00000139931.2"/>
    <property type="gene ID" value="ENSMUSG00000023262.14"/>
</dbReference>
<evidence type="ECO:0007829" key="4">
    <source>
        <dbReference type="PeptideAtlas" id="A0A087WPV3"/>
    </source>
</evidence>
<dbReference type="AGR" id="MGI:87913"/>
<sequence>MTTKDPESEHPSVTLFRQYLRICTVQPNPDYGTLASRPL</sequence>
<proteinExistence type="evidence at protein level"/>
<reference evidence="1 3" key="1">
    <citation type="journal article" date="2009" name="PLoS Biol.">
        <title>Lineage-specific biology revealed by a finished genome assembly of the mouse.</title>
        <authorList>
            <consortium name="Mouse Genome Sequencing Consortium"/>
            <person name="Church D.M."/>
            <person name="Goodstadt L."/>
            <person name="Hillier L.W."/>
            <person name="Zody M.C."/>
            <person name="Goldstein S."/>
            <person name="She X."/>
            <person name="Bult C.J."/>
            <person name="Agarwala R."/>
            <person name="Cherry J.L."/>
            <person name="DiCuccio M."/>
            <person name="Hlavina W."/>
            <person name="Kapustin Y."/>
            <person name="Meric P."/>
            <person name="Maglott D."/>
            <person name="Birtle Z."/>
            <person name="Marques A.C."/>
            <person name="Graves T."/>
            <person name="Zhou S."/>
            <person name="Teague B."/>
            <person name="Potamousis K."/>
            <person name="Churas C."/>
            <person name="Place M."/>
            <person name="Herschleb J."/>
            <person name="Runnheim R."/>
            <person name="Forrest D."/>
            <person name="Amos-Landgraf J."/>
            <person name="Schwartz D.C."/>
            <person name="Cheng Z."/>
            <person name="Lindblad-Toh K."/>
            <person name="Eichler E.E."/>
            <person name="Ponting C.P."/>
        </authorList>
    </citation>
    <scope>NUCLEOTIDE SEQUENCE [LARGE SCALE GENOMIC DNA]</scope>
    <source>
        <strain evidence="1 3">C57BL/6J</strain>
    </source>
</reference>
<dbReference type="ExpressionAtlas" id="A0A087WPV3">
    <property type="expression patterns" value="baseline and differential"/>
</dbReference>
<evidence type="ECO:0007829" key="5">
    <source>
        <dbReference type="ProteomicsDB" id="A0A087WPV3"/>
    </source>
</evidence>
<reference evidence="1 3" key="2">
    <citation type="journal article" date="2011" name="PLoS Biol.">
        <title>Modernizing reference genome assemblies.</title>
        <authorList>
            <person name="Church D.M."/>
            <person name="Schneider V.A."/>
            <person name="Graves T."/>
            <person name="Auger K."/>
            <person name="Cunningham F."/>
            <person name="Bouk N."/>
            <person name="Chen H.C."/>
            <person name="Agarwala R."/>
            <person name="McLaren W.M."/>
            <person name="Ritchie G.R."/>
            <person name="Albracht D."/>
            <person name="Kremitzki M."/>
            <person name="Rock S."/>
            <person name="Kotkiewicz H."/>
            <person name="Kremitzki C."/>
            <person name="Wollam A."/>
            <person name="Trani L."/>
            <person name="Fulton L."/>
            <person name="Fulton R."/>
            <person name="Matthews L."/>
            <person name="Whitehead S."/>
            <person name="Chow W."/>
            <person name="Torrance J."/>
            <person name="Dunn M."/>
            <person name="Harden G."/>
            <person name="Threadgold G."/>
            <person name="Wood J."/>
            <person name="Collins J."/>
            <person name="Heath P."/>
            <person name="Griffiths G."/>
            <person name="Pelan S."/>
            <person name="Grafham D."/>
            <person name="Eichler E.E."/>
            <person name="Weinstock G."/>
            <person name="Mardis E.R."/>
            <person name="Wilson R.K."/>
            <person name="Howe K."/>
            <person name="Flicek P."/>
            <person name="Hubbard T."/>
        </authorList>
    </citation>
    <scope>NUCLEOTIDE SEQUENCE [LARGE SCALE GENOMIC DNA]</scope>
    <source>
        <strain evidence="1 3">C57BL/6J</strain>
    </source>
</reference>
<dbReference type="Bgee" id="ENSMUSG00000023262">
    <property type="expression patterns" value="Expressed in small intestine Peyer's patch and 201 other cell types or tissues"/>
</dbReference>
<evidence type="ECO:0000313" key="3">
    <source>
        <dbReference type="Proteomes" id="UP000000589"/>
    </source>
</evidence>
<dbReference type="MGI" id="MGI:87913">
    <property type="gene designation" value="Acy1"/>
</dbReference>
<organism evidence="1 3">
    <name type="scientific">Mus musculus</name>
    <name type="common">Mouse</name>
    <dbReference type="NCBI Taxonomy" id="10090"/>
    <lineage>
        <taxon>Eukaryota</taxon>
        <taxon>Metazoa</taxon>
        <taxon>Chordata</taxon>
        <taxon>Craniata</taxon>
        <taxon>Vertebrata</taxon>
        <taxon>Euteleostomi</taxon>
        <taxon>Mammalia</taxon>
        <taxon>Eutheria</taxon>
        <taxon>Euarchontoglires</taxon>
        <taxon>Glires</taxon>
        <taxon>Rodentia</taxon>
        <taxon>Myomorpha</taxon>
        <taxon>Muroidea</taxon>
        <taxon>Muridae</taxon>
        <taxon>Murinae</taxon>
        <taxon>Mus</taxon>
        <taxon>Mus</taxon>
    </lineage>
</organism>
<dbReference type="AlphaFoldDB" id="A0A087WPV3"/>
<keyword evidence="4 5" id="KW-1267">Proteomics identification</keyword>
<gene>
    <name evidence="1 2" type="primary">Acy1</name>
</gene>
<reference evidence="1" key="4">
    <citation type="submission" date="2025-09" db="UniProtKB">
        <authorList>
            <consortium name="Ensembl"/>
        </authorList>
    </citation>
    <scope>IDENTIFICATION</scope>
    <source>
        <strain evidence="1">C57BL/6J</strain>
    </source>
</reference>
<protein>
    <submittedName>
        <fullName evidence="1">Aminoacylase 1</fullName>
    </submittedName>
</protein>
<dbReference type="ProteomicsDB" id="306408"/>
<dbReference type="SMR" id="A0A087WPV3"/>